<dbReference type="AlphaFoldDB" id="A0A0C9U2M6"/>
<evidence type="ECO:0000313" key="3">
    <source>
        <dbReference type="Proteomes" id="UP000054279"/>
    </source>
</evidence>
<feature type="transmembrane region" description="Helical" evidence="1">
    <location>
        <begin position="6"/>
        <end position="30"/>
    </location>
</feature>
<organism evidence="2 3">
    <name type="scientific">Sphaerobolus stellatus (strain SS14)</name>
    <dbReference type="NCBI Taxonomy" id="990650"/>
    <lineage>
        <taxon>Eukaryota</taxon>
        <taxon>Fungi</taxon>
        <taxon>Dikarya</taxon>
        <taxon>Basidiomycota</taxon>
        <taxon>Agaricomycotina</taxon>
        <taxon>Agaricomycetes</taxon>
        <taxon>Phallomycetidae</taxon>
        <taxon>Geastrales</taxon>
        <taxon>Sphaerobolaceae</taxon>
        <taxon>Sphaerobolus</taxon>
    </lineage>
</organism>
<keyword evidence="1" id="KW-0812">Transmembrane</keyword>
<dbReference type="GO" id="GO:0020037">
    <property type="term" value="F:heme binding"/>
    <property type="evidence" value="ECO:0007669"/>
    <property type="project" value="InterPro"/>
</dbReference>
<dbReference type="EMBL" id="KN837719">
    <property type="protein sequence ID" value="KIJ23327.1"/>
    <property type="molecule type" value="Genomic_DNA"/>
</dbReference>
<dbReference type="SUPFAM" id="SSF48264">
    <property type="entry name" value="Cytochrome P450"/>
    <property type="match status" value="1"/>
</dbReference>
<protein>
    <recommendedName>
        <fullName evidence="4">Cytochrome P450</fullName>
    </recommendedName>
</protein>
<accession>A0A0C9U2M6</accession>
<name>A0A0C9U2M6_SPHS4</name>
<dbReference type="GO" id="GO:0005506">
    <property type="term" value="F:iron ion binding"/>
    <property type="evidence" value="ECO:0007669"/>
    <property type="project" value="InterPro"/>
</dbReference>
<evidence type="ECO:0008006" key="4">
    <source>
        <dbReference type="Google" id="ProtNLM"/>
    </source>
</evidence>
<feature type="transmembrane region" description="Helical" evidence="1">
    <location>
        <begin position="201"/>
        <end position="218"/>
    </location>
</feature>
<dbReference type="GO" id="GO:0004497">
    <property type="term" value="F:monooxygenase activity"/>
    <property type="evidence" value="ECO:0007669"/>
    <property type="project" value="InterPro"/>
</dbReference>
<dbReference type="Proteomes" id="UP000054279">
    <property type="component" value="Unassembled WGS sequence"/>
</dbReference>
<reference evidence="2 3" key="1">
    <citation type="submission" date="2014-06" db="EMBL/GenBank/DDBJ databases">
        <title>Evolutionary Origins and Diversification of the Mycorrhizal Mutualists.</title>
        <authorList>
            <consortium name="DOE Joint Genome Institute"/>
            <consortium name="Mycorrhizal Genomics Consortium"/>
            <person name="Kohler A."/>
            <person name="Kuo A."/>
            <person name="Nagy L.G."/>
            <person name="Floudas D."/>
            <person name="Copeland A."/>
            <person name="Barry K.W."/>
            <person name="Cichocki N."/>
            <person name="Veneault-Fourrey C."/>
            <person name="LaButti K."/>
            <person name="Lindquist E.A."/>
            <person name="Lipzen A."/>
            <person name="Lundell T."/>
            <person name="Morin E."/>
            <person name="Murat C."/>
            <person name="Riley R."/>
            <person name="Ohm R."/>
            <person name="Sun H."/>
            <person name="Tunlid A."/>
            <person name="Henrissat B."/>
            <person name="Grigoriev I.V."/>
            <person name="Hibbett D.S."/>
            <person name="Martin F."/>
        </authorList>
    </citation>
    <scope>NUCLEOTIDE SEQUENCE [LARGE SCALE GENOMIC DNA]</scope>
    <source>
        <strain evidence="2 3">SS14</strain>
    </source>
</reference>
<evidence type="ECO:0000256" key="1">
    <source>
        <dbReference type="SAM" id="Phobius"/>
    </source>
</evidence>
<dbReference type="GO" id="GO:0016705">
    <property type="term" value="F:oxidoreductase activity, acting on paired donors, with incorporation or reduction of molecular oxygen"/>
    <property type="evidence" value="ECO:0007669"/>
    <property type="project" value="InterPro"/>
</dbReference>
<dbReference type="HOGENOM" id="CLU_1099067_0_0_1"/>
<dbReference type="OrthoDB" id="1470350at2759"/>
<proteinExistence type="predicted"/>
<gene>
    <name evidence="2" type="ORF">M422DRAFT_276121</name>
</gene>
<evidence type="ECO:0000313" key="2">
    <source>
        <dbReference type="EMBL" id="KIJ23327.1"/>
    </source>
</evidence>
<dbReference type="Gene3D" id="1.10.630.10">
    <property type="entry name" value="Cytochrome P450"/>
    <property type="match status" value="1"/>
</dbReference>
<keyword evidence="1" id="KW-0472">Membrane</keyword>
<dbReference type="InterPro" id="IPR036396">
    <property type="entry name" value="Cyt_P450_sf"/>
</dbReference>
<sequence>MSLLNTIPSVVGGIQNLSLVTGSLILLYALKVFVAYRRALKSVGYHPGWRYALDTTSVLSNILPHIPYLNPGRKWPLEWKYRPFQETGWDTISLLALFPKVNAGYVTVDPLTIKEITTYHGRFIKPTEVYTVLNIFGPNLVSTEGHEWKRHRRITAPTFSERNNKFVWDEMMRILDDMFGAWGRDTPEIFTDNVLEITKPIALLAIGAAGTFNFYFLLVRRVNLHH</sequence>
<keyword evidence="1" id="KW-1133">Transmembrane helix</keyword>
<keyword evidence="3" id="KW-1185">Reference proteome</keyword>